<dbReference type="PANTHER" id="PTHR39555:SF1">
    <property type="entry name" value="TYPE IV PILUS INNER MEMBRANE COMPONENT PILO"/>
    <property type="match status" value="1"/>
</dbReference>
<gene>
    <name evidence="3" type="primary">pilO</name>
    <name evidence="3" type="ORF">HYR64_00645</name>
</gene>
<comment type="caution">
    <text evidence="3">The sequence shown here is derived from an EMBL/GenBank/DDBJ whole genome shotgun (WGS) entry which is preliminary data.</text>
</comment>
<dbReference type="InterPro" id="IPR014717">
    <property type="entry name" value="Transl_elong_EF1B/ribsomal_bS6"/>
</dbReference>
<feature type="transmembrane region" description="Helical" evidence="2">
    <location>
        <begin position="9"/>
        <end position="29"/>
    </location>
</feature>
<evidence type="ECO:0000313" key="3">
    <source>
        <dbReference type="EMBL" id="MBI1755600.1"/>
    </source>
</evidence>
<proteinExistence type="predicted"/>
<organism evidence="3 4">
    <name type="scientific">Fimbriimonas ginsengisoli</name>
    <dbReference type="NCBI Taxonomy" id="1005039"/>
    <lineage>
        <taxon>Bacteria</taxon>
        <taxon>Bacillati</taxon>
        <taxon>Armatimonadota</taxon>
        <taxon>Fimbriimonadia</taxon>
        <taxon>Fimbriimonadales</taxon>
        <taxon>Fimbriimonadaceae</taxon>
        <taxon>Fimbriimonas</taxon>
    </lineage>
</organism>
<dbReference type="AlphaFoldDB" id="A0A931LQH5"/>
<dbReference type="InterPro" id="IPR007445">
    <property type="entry name" value="PilO"/>
</dbReference>
<keyword evidence="2" id="KW-0472">Membrane</keyword>
<dbReference type="Proteomes" id="UP000727962">
    <property type="component" value="Unassembled WGS sequence"/>
</dbReference>
<reference evidence="3" key="1">
    <citation type="submission" date="2020-07" db="EMBL/GenBank/DDBJ databases">
        <title>Huge and variable diversity of episymbiotic CPR bacteria and DPANN archaea in groundwater ecosystems.</title>
        <authorList>
            <person name="He C.Y."/>
            <person name="Keren R."/>
            <person name="Whittaker M."/>
            <person name="Farag I.F."/>
            <person name="Doudna J."/>
            <person name="Cate J.H.D."/>
            <person name="Banfield J.F."/>
        </authorList>
    </citation>
    <scope>NUCLEOTIDE SEQUENCE</scope>
    <source>
        <strain evidence="3">NC_groundwater_17_Pr7_B-0.1um_64_12</strain>
    </source>
</reference>
<dbReference type="PANTHER" id="PTHR39555">
    <property type="entry name" value="FIMBRIAL ASSEMBLY PROTEIN PILO-LIKE PROTEIN-RELATED"/>
    <property type="match status" value="1"/>
</dbReference>
<evidence type="ECO:0000256" key="2">
    <source>
        <dbReference type="SAM" id="Phobius"/>
    </source>
</evidence>
<dbReference type="Pfam" id="PF04350">
    <property type="entry name" value="PilO"/>
    <property type="match status" value="1"/>
</dbReference>
<dbReference type="GO" id="GO:0043683">
    <property type="term" value="P:type IV pilus assembly"/>
    <property type="evidence" value="ECO:0007669"/>
    <property type="project" value="InterPro"/>
</dbReference>
<keyword evidence="2" id="KW-1133">Transmembrane helix</keyword>
<sequence>MKQGPNPRVFMTMAAAMLVAGSGALYFQYGALESARVGVADLRKKDRTESSLRQELESATKHVADVQLRLNHLEEGVPTFAYVPTMLAELEKTGRDSGIMVLGVRPLPKPPPQKTSADAPKPKRKPYEEMEIEVKGRGNYDAVRKFVTALNSFPKIVAARMVTMTPKVDPNNPSDLLDVSVQLRAFLFPAEDAPKGASTNG</sequence>
<accession>A0A931LQH5</accession>
<dbReference type="Gene3D" id="3.30.70.60">
    <property type="match status" value="1"/>
</dbReference>
<feature type="region of interest" description="Disordered" evidence="1">
    <location>
        <begin position="103"/>
        <end position="126"/>
    </location>
</feature>
<dbReference type="GO" id="GO:0043107">
    <property type="term" value="P:type IV pilus-dependent motility"/>
    <property type="evidence" value="ECO:0007669"/>
    <property type="project" value="InterPro"/>
</dbReference>
<evidence type="ECO:0000313" key="4">
    <source>
        <dbReference type="Proteomes" id="UP000727962"/>
    </source>
</evidence>
<name>A0A931LQH5_FIMGI</name>
<dbReference type="EMBL" id="JACOSL010000004">
    <property type="protein sequence ID" value="MBI1755600.1"/>
    <property type="molecule type" value="Genomic_DNA"/>
</dbReference>
<keyword evidence="2" id="KW-0812">Transmembrane</keyword>
<protein>
    <submittedName>
        <fullName evidence="3">Type 4a pilus biogenesis protein PilO</fullName>
    </submittedName>
</protein>
<evidence type="ECO:0000256" key="1">
    <source>
        <dbReference type="SAM" id="MobiDB-lite"/>
    </source>
</evidence>